<evidence type="ECO:0000256" key="1">
    <source>
        <dbReference type="ARBA" id="ARBA00022898"/>
    </source>
</evidence>
<dbReference type="AlphaFoldDB" id="A0A7G8PTI5"/>
<name>A0A7G8PTI5_9FLAO</name>
<dbReference type="SUPFAM" id="SSF53383">
    <property type="entry name" value="PLP-dependent transferases"/>
    <property type="match status" value="1"/>
</dbReference>
<keyword evidence="1" id="KW-0663">Pyridoxal phosphate</keyword>
<proteinExistence type="predicted"/>
<feature type="domain" description="Aminotransferase class V" evidence="2">
    <location>
        <begin position="55"/>
        <end position="375"/>
    </location>
</feature>
<dbReference type="Gene3D" id="3.90.1150.10">
    <property type="entry name" value="Aspartate Aminotransferase, domain 1"/>
    <property type="match status" value="1"/>
</dbReference>
<dbReference type="InterPro" id="IPR015422">
    <property type="entry name" value="PyrdxlP-dep_Trfase_small"/>
</dbReference>
<keyword evidence="3" id="KW-0808">Transferase</keyword>
<dbReference type="Pfam" id="PF00266">
    <property type="entry name" value="Aminotran_5"/>
    <property type="match status" value="1"/>
</dbReference>
<protein>
    <submittedName>
        <fullName evidence="3">Aminotransferase class V</fullName>
    </submittedName>
</protein>
<dbReference type="PANTHER" id="PTHR43586">
    <property type="entry name" value="CYSTEINE DESULFURASE"/>
    <property type="match status" value="1"/>
</dbReference>
<accession>A0A7G8PTI5</accession>
<organism evidence="3 4">
    <name type="scientific">Constantimarinum furrinae</name>
    <dbReference type="NCBI Taxonomy" id="2562285"/>
    <lineage>
        <taxon>Bacteria</taxon>
        <taxon>Pseudomonadati</taxon>
        <taxon>Bacteroidota</taxon>
        <taxon>Flavobacteriia</taxon>
        <taxon>Flavobacteriales</taxon>
        <taxon>Flavobacteriaceae</taxon>
        <taxon>Altibacter/Constantimarinum group</taxon>
        <taxon>Constantimarinum</taxon>
    </lineage>
</organism>
<dbReference type="PANTHER" id="PTHR43586:SF15">
    <property type="entry name" value="BLR3095 PROTEIN"/>
    <property type="match status" value="1"/>
</dbReference>
<dbReference type="Gene3D" id="3.40.640.10">
    <property type="entry name" value="Type I PLP-dependent aspartate aminotransferase-like (Major domain)"/>
    <property type="match status" value="1"/>
</dbReference>
<gene>
    <name evidence="3" type="ORF">ALE3EI_1078</name>
</gene>
<dbReference type="KEGG" id="alti:ALE3EI_1078"/>
<evidence type="ECO:0000313" key="4">
    <source>
        <dbReference type="Proteomes" id="UP000515514"/>
    </source>
</evidence>
<dbReference type="InterPro" id="IPR000192">
    <property type="entry name" value="Aminotrans_V_dom"/>
</dbReference>
<dbReference type="EMBL" id="CP052909">
    <property type="protein sequence ID" value="QNJ97651.1"/>
    <property type="molecule type" value="Genomic_DNA"/>
</dbReference>
<dbReference type="Proteomes" id="UP000515514">
    <property type="component" value="Chromosome"/>
</dbReference>
<keyword evidence="3" id="KW-0032">Aminotransferase</keyword>
<keyword evidence="4" id="KW-1185">Reference proteome</keyword>
<dbReference type="GO" id="GO:0008483">
    <property type="term" value="F:transaminase activity"/>
    <property type="evidence" value="ECO:0007669"/>
    <property type="project" value="UniProtKB-KW"/>
</dbReference>
<dbReference type="RefSeq" id="WP_186991716.1">
    <property type="nucleotide sequence ID" value="NZ_CP052909.1"/>
</dbReference>
<evidence type="ECO:0000259" key="2">
    <source>
        <dbReference type="Pfam" id="PF00266"/>
    </source>
</evidence>
<dbReference type="InterPro" id="IPR015424">
    <property type="entry name" value="PyrdxlP-dep_Trfase"/>
</dbReference>
<dbReference type="InterPro" id="IPR015421">
    <property type="entry name" value="PyrdxlP-dep_Trfase_major"/>
</dbReference>
<evidence type="ECO:0000313" key="3">
    <source>
        <dbReference type="EMBL" id="QNJ97651.1"/>
    </source>
</evidence>
<sequence length="384" mass="43704">MLKNQSGRFSLPKDVCYLNGAYMSPQLKSVEDIGITNLRRKSNPVAITETDFFSEKEVLRQRFSTLIDTEDPQNIAIIPSVSYGIATVIRNIDFVAGDEIILLEAQFPSNYYAWKQLEKEKGVSLKTIQAPALTSGRAERWNEALLASISSKTKVVAIPHVHWTDGTLFDLKKIRKRTHEENAFLIIDGTQSVGALPFSVKEIKPDALICGGYKWLLGPYSLGLAYFGERFEQGVPIENNWMNHRGSENFSNLVNYNPQFKDKAVRFDVGESSNFILTPMLSEAIRQLLEWTPEAIQQYCETISEKPLKRLQEKGFFIEDAKYRSKHLFGVYLPEGKDIVDIKDLLTKNKIFVSYRGKAIRVSPNVYNTKDDLEKLVHCLLHSK</sequence>
<reference evidence="3 4" key="1">
    <citation type="submission" date="2020-04" db="EMBL/GenBank/DDBJ databases">
        <title>Genome sequence of Altibacter aquimarinus strain ALE3EI.</title>
        <authorList>
            <person name="Oh H.-M."/>
            <person name="Jang D."/>
        </authorList>
    </citation>
    <scope>NUCLEOTIDE SEQUENCE [LARGE SCALE GENOMIC DNA]</scope>
    <source>
        <strain evidence="3 4">ALE3EI</strain>
    </source>
</reference>